<dbReference type="InterPro" id="IPR038721">
    <property type="entry name" value="IS701-like_DDE_dom"/>
</dbReference>
<dbReference type="InterPro" id="IPR039365">
    <property type="entry name" value="IS701-like"/>
</dbReference>
<dbReference type="PANTHER" id="PTHR33627">
    <property type="entry name" value="TRANSPOSASE"/>
    <property type="match status" value="1"/>
</dbReference>
<keyword evidence="2" id="KW-1185">Reference proteome</keyword>
<protein>
    <submittedName>
        <fullName evidence="1">IS701 family transposase</fullName>
    </submittedName>
</protein>
<organism evidence="1 2">
    <name type="scientific">Streptacidiphilus alkalitolerans</name>
    <dbReference type="NCBI Taxonomy" id="3342712"/>
    <lineage>
        <taxon>Bacteria</taxon>
        <taxon>Bacillati</taxon>
        <taxon>Actinomycetota</taxon>
        <taxon>Actinomycetes</taxon>
        <taxon>Kitasatosporales</taxon>
        <taxon>Streptomycetaceae</taxon>
        <taxon>Streptacidiphilus</taxon>
    </lineage>
</organism>
<name>A0ABV6V3G0_9ACTN</name>
<proteinExistence type="predicted"/>
<dbReference type="EMBL" id="JBHEZX010000001">
    <property type="protein sequence ID" value="MFC1408250.1"/>
    <property type="molecule type" value="Genomic_DNA"/>
</dbReference>
<dbReference type="Proteomes" id="UP001592582">
    <property type="component" value="Unassembled WGS sequence"/>
</dbReference>
<dbReference type="Pfam" id="PF13546">
    <property type="entry name" value="DDE_5"/>
    <property type="match status" value="1"/>
</dbReference>
<sequence length="419" mass="46190">MPENRSAPRISPTSSDFVEVLSDSIFKSLPRSDQRRWAQVYLQGLVATPGKKTIRNIAGEWKSPVEQSLQQFISKSPWEWSPVRQELARFLETNVQRSLAWVIRPLVIEKAGSHSVGVARQFVAQLGRVANCQQAVGIWLVSERAGFPVEWSLILPPPWTTESGLRRRARIPESDGPPTPVQAALHSVSQMVGSWPLEVRPVIMDLNDAEPLETISALIAMNVPFILKVKGSLPVALGSDARRHVDLRSVTADYLIKLLRAQRRPVEWNCPLKGERLVAPLVAQDVLIQPAGGDPVQLQLLGAWPPGGGELPTEFWLSNMVRTPSAQVFRLAKLSDRVTRDFDDFCDPIGIRDFSGRSFRGWHHHATLVAAAHAVAVLVKWADNGAEAGLAPPVERPSVQPATGFMHAPSARPQWLASG</sequence>
<reference evidence="1 2" key="1">
    <citation type="submission" date="2024-09" db="EMBL/GenBank/DDBJ databases">
        <authorList>
            <person name="Lee S.D."/>
        </authorList>
    </citation>
    <scope>NUCLEOTIDE SEQUENCE [LARGE SCALE GENOMIC DNA]</scope>
    <source>
        <strain evidence="1 2">N1-1</strain>
    </source>
</reference>
<comment type="caution">
    <text evidence="1">The sequence shown here is derived from an EMBL/GenBank/DDBJ whole genome shotgun (WGS) entry which is preliminary data.</text>
</comment>
<evidence type="ECO:0000313" key="2">
    <source>
        <dbReference type="Proteomes" id="UP001592582"/>
    </source>
</evidence>
<gene>
    <name evidence="1" type="ORF">ACEZDG_03030</name>
</gene>
<accession>A0ABV6V3G0</accession>
<dbReference type="PANTHER" id="PTHR33627:SF1">
    <property type="entry name" value="TRANSPOSASE"/>
    <property type="match status" value="1"/>
</dbReference>
<evidence type="ECO:0000313" key="1">
    <source>
        <dbReference type="EMBL" id="MFC1408250.1"/>
    </source>
</evidence>